<protein>
    <submittedName>
        <fullName evidence="2">Uncharacterized protein</fullName>
    </submittedName>
</protein>
<feature type="compositionally biased region" description="Low complexity" evidence="1">
    <location>
        <begin position="308"/>
        <end position="317"/>
    </location>
</feature>
<gene>
    <name evidence="2" type="ORF">PMG11_03434</name>
</gene>
<name>A0A0F7VA25_PENBI</name>
<reference evidence="3" key="1">
    <citation type="journal article" date="2015" name="Genome Announc.">
        <title>Draft genome sequence of the fungus Penicillium brasilianum MG11.</title>
        <authorList>
            <person name="Horn F."/>
            <person name="Linde J."/>
            <person name="Mattern D.J."/>
            <person name="Walther G."/>
            <person name="Guthke R."/>
            <person name="Brakhage A.A."/>
            <person name="Valiante V."/>
        </authorList>
    </citation>
    <scope>NUCLEOTIDE SEQUENCE [LARGE SCALE GENOMIC DNA]</scope>
    <source>
        <strain evidence="3">MG11</strain>
    </source>
</reference>
<feature type="compositionally biased region" description="Polar residues" evidence="1">
    <location>
        <begin position="297"/>
        <end position="307"/>
    </location>
</feature>
<feature type="region of interest" description="Disordered" evidence="1">
    <location>
        <begin position="616"/>
        <end position="644"/>
    </location>
</feature>
<sequence>MPRCLDSTAWTRWDPPFRLLPRSFTLVLGFSKRCNKTLLHTVATSCLLHSSCNEFATMDESILRCVICPGQPIFSDMSHLLTHVSSKAHLAHQFKLGVRGHQEPTAASLLAEYLHWFETNNIHKLLADRISSKNDRKNKRNPLKHGHKGLSTQITSTNPLSAEADDADAIQGTLTTFLPPDAVDTDADSKETSSFPEYIDPRLRESYNAVHQHALTPEEGLDMTVCSVTKSSSRPIRDIQRNHFVPSPADTVVRRTGRSGNDPPAGEVDRFGTTSTNNFEPTSWDGQGAITDGFASQHASLSMTPNAPGTEGPVEGETGNDDRARELARLKGFVLPGMDVFDSAPEQMRRMRNQKKDGAIMRKLEKTSQLVEPTEQIFTPTGDLLKCRVISGNADDESPVEGESPIPKKSMLRGKRGVLRDRDPNILLGKDRKRVKRDLIQAEDTVEPDTFIYHNGHFGAAHEPKDEEMELTAQAFGKPRRAGFTVFNDTDEHDNRAPRTIGHDNQNLQASHKTLTLSQLDLDINSNISYNHGHTTLAEQNIEPNLDTPLGPAAPKWNSMMPFLNRSDPHINGYATSHFSDETWPNSFLLDDQAHYGFHVNPLRGPLPAETVTFTQPSDDEDIGWPMSSDATFSDEPYHEYSQV</sequence>
<feature type="region of interest" description="Disordered" evidence="1">
    <location>
        <begin position="251"/>
        <end position="320"/>
    </location>
</feature>
<feature type="compositionally biased region" description="Basic residues" evidence="1">
    <location>
        <begin position="136"/>
        <end position="148"/>
    </location>
</feature>
<dbReference type="OrthoDB" id="5428259at2759"/>
<proteinExistence type="predicted"/>
<dbReference type="AlphaFoldDB" id="A0A0F7VA25"/>
<evidence type="ECO:0000313" key="3">
    <source>
        <dbReference type="Proteomes" id="UP000042958"/>
    </source>
</evidence>
<dbReference type="STRING" id="104259.A0A0F7VA25"/>
<accession>A0A0F7VA25</accession>
<dbReference type="EMBL" id="CDHK01000003">
    <property type="protein sequence ID" value="CEO58729.1"/>
    <property type="molecule type" value="Genomic_DNA"/>
</dbReference>
<evidence type="ECO:0000313" key="2">
    <source>
        <dbReference type="EMBL" id="CEO58729.1"/>
    </source>
</evidence>
<keyword evidence="3" id="KW-1185">Reference proteome</keyword>
<feature type="compositionally biased region" description="Polar residues" evidence="1">
    <location>
        <begin position="272"/>
        <end position="285"/>
    </location>
</feature>
<dbReference type="Proteomes" id="UP000042958">
    <property type="component" value="Unassembled WGS sequence"/>
</dbReference>
<evidence type="ECO:0000256" key="1">
    <source>
        <dbReference type="SAM" id="MobiDB-lite"/>
    </source>
</evidence>
<organism evidence="2 3">
    <name type="scientific">Penicillium brasilianum</name>
    <dbReference type="NCBI Taxonomy" id="104259"/>
    <lineage>
        <taxon>Eukaryota</taxon>
        <taxon>Fungi</taxon>
        <taxon>Dikarya</taxon>
        <taxon>Ascomycota</taxon>
        <taxon>Pezizomycotina</taxon>
        <taxon>Eurotiomycetes</taxon>
        <taxon>Eurotiomycetidae</taxon>
        <taxon>Eurotiales</taxon>
        <taxon>Aspergillaceae</taxon>
        <taxon>Penicillium</taxon>
    </lineage>
</organism>
<feature type="region of interest" description="Disordered" evidence="1">
    <location>
        <begin position="133"/>
        <end position="154"/>
    </location>
</feature>